<organism evidence="1">
    <name type="scientific">marine sediment metagenome</name>
    <dbReference type="NCBI Taxonomy" id="412755"/>
    <lineage>
        <taxon>unclassified sequences</taxon>
        <taxon>metagenomes</taxon>
        <taxon>ecological metagenomes</taxon>
    </lineage>
</organism>
<comment type="caution">
    <text evidence="1">The sequence shown here is derived from an EMBL/GenBank/DDBJ whole genome shotgun (WGS) entry which is preliminary data.</text>
</comment>
<accession>A0A0F9DXM0</accession>
<evidence type="ECO:0000313" key="1">
    <source>
        <dbReference type="EMBL" id="KKL66573.1"/>
    </source>
</evidence>
<name>A0A0F9DXM0_9ZZZZ</name>
<gene>
    <name evidence="1" type="ORF">LCGC14_2143610</name>
</gene>
<proteinExistence type="predicted"/>
<dbReference type="EMBL" id="LAZR01027158">
    <property type="protein sequence ID" value="KKL66573.1"/>
    <property type="molecule type" value="Genomic_DNA"/>
</dbReference>
<reference evidence="1" key="1">
    <citation type="journal article" date="2015" name="Nature">
        <title>Complex archaea that bridge the gap between prokaryotes and eukaryotes.</title>
        <authorList>
            <person name="Spang A."/>
            <person name="Saw J.H."/>
            <person name="Jorgensen S.L."/>
            <person name="Zaremba-Niedzwiedzka K."/>
            <person name="Martijn J."/>
            <person name="Lind A.E."/>
            <person name="van Eijk R."/>
            <person name="Schleper C."/>
            <person name="Guy L."/>
            <person name="Ettema T.J."/>
        </authorList>
    </citation>
    <scope>NUCLEOTIDE SEQUENCE</scope>
</reference>
<protein>
    <submittedName>
        <fullName evidence="1">Uncharacterized protein</fullName>
    </submittedName>
</protein>
<dbReference type="AlphaFoldDB" id="A0A0F9DXM0"/>
<sequence>MAIDATTQRSLEIALGDKAKAAEVCDAIDANTVDADKLDTVAAVSTTTSEATTTNLHTMVKAIVAAVA</sequence>